<reference evidence="7" key="2">
    <citation type="journal article" date="2023" name="IMA Fungus">
        <title>Comparative genomic study of the Penicillium genus elucidates a diverse pangenome and 15 lateral gene transfer events.</title>
        <authorList>
            <person name="Petersen C."/>
            <person name="Sorensen T."/>
            <person name="Nielsen M.R."/>
            <person name="Sondergaard T.E."/>
            <person name="Sorensen J.L."/>
            <person name="Fitzpatrick D.A."/>
            <person name="Frisvad J.C."/>
            <person name="Nielsen K.L."/>
        </authorList>
    </citation>
    <scope>NUCLEOTIDE SEQUENCE</scope>
    <source>
        <strain evidence="7">IBT 16125</strain>
    </source>
</reference>
<dbReference type="InterPro" id="IPR016166">
    <property type="entry name" value="FAD-bd_PCMH"/>
</dbReference>
<dbReference type="PANTHER" id="PTHR42973:SF17">
    <property type="entry name" value="OXIDASE, PUTATIVE (AFU_ORTHOLOGUE AFUA_6G14340)-RELATED"/>
    <property type="match status" value="1"/>
</dbReference>
<keyword evidence="4" id="KW-0560">Oxidoreductase</keyword>
<dbReference type="PANTHER" id="PTHR42973">
    <property type="entry name" value="BINDING OXIDOREDUCTASE, PUTATIVE (AFU_ORTHOLOGUE AFUA_1G17690)-RELATED"/>
    <property type="match status" value="1"/>
</dbReference>
<organism evidence="7 8">
    <name type="scientific">Penicillium daleae</name>
    <dbReference type="NCBI Taxonomy" id="63821"/>
    <lineage>
        <taxon>Eukaryota</taxon>
        <taxon>Fungi</taxon>
        <taxon>Dikarya</taxon>
        <taxon>Ascomycota</taxon>
        <taxon>Pezizomycotina</taxon>
        <taxon>Eurotiomycetes</taxon>
        <taxon>Eurotiomycetidae</taxon>
        <taxon>Eurotiales</taxon>
        <taxon>Aspergillaceae</taxon>
        <taxon>Penicillium</taxon>
    </lineage>
</organism>
<evidence type="ECO:0000256" key="3">
    <source>
        <dbReference type="ARBA" id="ARBA00022827"/>
    </source>
</evidence>
<dbReference type="Gene3D" id="3.30.465.10">
    <property type="match status" value="1"/>
</dbReference>
<dbReference type="Pfam" id="PF01565">
    <property type="entry name" value="FAD_binding_4"/>
    <property type="match status" value="1"/>
</dbReference>
<sequence>MRIAAIRNLLLTASVASAAMTSDNLKSCLKSALKEGDSVAFSGDIFYQLVDAKRYNLNIHVTPAAITFPSSSQEVAAVVKCAADNGYPVQAKSGGHSYGNYGLGGVDGAVVVDLKNLQQFSMDTTTWVATIGSGTLLGDVTQRLHNAGGRAMSHGTCPQVGSGGHFTIGGLGPTSRQFGAALDHIVEAEVVLADGSIVTASDTQNQDVFFAIKGAASGFGIVTEFKVRTEPAPDTAVKFEYTLKVGSTEERATLFKQWQAYVSNPDLTRKLASTLTLLDDSMVITGTFFGTEEEYNALNIGSQWPGVNGKAIVFQDWLGLVGNWAEDVALKLVGGIPSHFYAKSTAWTPSDLMDSDTIDKMFAYIDSADKGSLAWFVLFDFQGGYTNDIPTDATAYAHRDVLIWMQSYSVSLVGAVRQAQFDFLDDLNTLVTNDKAPYAAYSGYVDPLLPDGPEAYWGSNLPRLQQIKKKIDPQNVFRNPQTPSPAS</sequence>
<dbReference type="EMBL" id="JAPVEA010000004">
    <property type="protein sequence ID" value="KAJ5455960.1"/>
    <property type="molecule type" value="Genomic_DNA"/>
</dbReference>
<dbReference type="Gene3D" id="3.40.462.20">
    <property type="match status" value="1"/>
</dbReference>
<keyword evidence="2" id="KW-0285">Flavoprotein</keyword>
<feature type="signal peptide" evidence="5">
    <location>
        <begin position="1"/>
        <end position="18"/>
    </location>
</feature>
<comment type="caution">
    <text evidence="7">The sequence shown here is derived from an EMBL/GenBank/DDBJ whole genome shotgun (WGS) entry which is preliminary data.</text>
</comment>
<dbReference type="GO" id="GO:0016491">
    <property type="term" value="F:oxidoreductase activity"/>
    <property type="evidence" value="ECO:0007669"/>
    <property type="project" value="UniProtKB-KW"/>
</dbReference>
<evidence type="ECO:0000256" key="2">
    <source>
        <dbReference type="ARBA" id="ARBA00022630"/>
    </source>
</evidence>
<dbReference type="InterPro" id="IPR016169">
    <property type="entry name" value="FAD-bd_PCMH_sub2"/>
</dbReference>
<protein>
    <submittedName>
        <fullName evidence="7">FAD linked oxidaseN-terminal</fullName>
    </submittedName>
</protein>
<dbReference type="PROSITE" id="PS00862">
    <property type="entry name" value="OX2_COVAL_FAD"/>
    <property type="match status" value="1"/>
</dbReference>
<feature type="chain" id="PRO_5042189176" evidence="5">
    <location>
        <begin position="19"/>
        <end position="487"/>
    </location>
</feature>
<keyword evidence="3" id="KW-0274">FAD</keyword>
<dbReference type="RefSeq" id="XP_056768333.1">
    <property type="nucleotide sequence ID" value="XM_056907606.1"/>
</dbReference>
<feature type="domain" description="FAD-binding PCMH-type" evidence="6">
    <location>
        <begin position="59"/>
        <end position="232"/>
    </location>
</feature>
<dbReference type="InterPro" id="IPR006093">
    <property type="entry name" value="Oxy_OxRdtase_FAD_BS"/>
</dbReference>
<reference evidence="7" key="1">
    <citation type="submission" date="2022-12" db="EMBL/GenBank/DDBJ databases">
        <authorList>
            <person name="Petersen C."/>
        </authorList>
    </citation>
    <scope>NUCLEOTIDE SEQUENCE</scope>
    <source>
        <strain evidence="7">IBT 16125</strain>
    </source>
</reference>
<evidence type="ECO:0000313" key="7">
    <source>
        <dbReference type="EMBL" id="KAJ5455960.1"/>
    </source>
</evidence>
<evidence type="ECO:0000256" key="4">
    <source>
        <dbReference type="ARBA" id="ARBA00023002"/>
    </source>
</evidence>
<keyword evidence="5" id="KW-0732">Signal</keyword>
<dbReference type="PROSITE" id="PS51387">
    <property type="entry name" value="FAD_PCMH"/>
    <property type="match status" value="1"/>
</dbReference>
<evidence type="ECO:0000259" key="6">
    <source>
        <dbReference type="PROSITE" id="PS51387"/>
    </source>
</evidence>
<dbReference type="SUPFAM" id="SSF56176">
    <property type="entry name" value="FAD-binding/transporter-associated domain-like"/>
    <property type="match status" value="1"/>
</dbReference>
<dbReference type="InterPro" id="IPR006094">
    <property type="entry name" value="Oxid_FAD_bind_N"/>
</dbReference>
<dbReference type="InterPro" id="IPR012951">
    <property type="entry name" value="BBE"/>
</dbReference>
<dbReference type="GO" id="GO:0071949">
    <property type="term" value="F:FAD binding"/>
    <property type="evidence" value="ECO:0007669"/>
    <property type="project" value="InterPro"/>
</dbReference>
<dbReference type="Pfam" id="PF08031">
    <property type="entry name" value="BBE"/>
    <property type="match status" value="1"/>
</dbReference>
<accession>A0AAD6CCD2</accession>
<dbReference type="InterPro" id="IPR036318">
    <property type="entry name" value="FAD-bd_PCMH-like_sf"/>
</dbReference>
<proteinExistence type="inferred from homology"/>
<gene>
    <name evidence="7" type="ORF">N7458_004224</name>
</gene>
<dbReference type="Proteomes" id="UP001213681">
    <property type="component" value="Unassembled WGS sequence"/>
</dbReference>
<evidence type="ECO:0000256" key="5">
    <source>
        <dbReference type="SAM" id="SignalP"/>
    </source>
</evidence>
<evidence type="ECO:0000256" key="1">
    <source>
        <dbReference type="ARBA" id="ARBA00005466"/>
    </source>
</evidence>
<name>A0AAD6CCD2_9EURO</name>
<evidence type="ECO:0000313" key="8">
    <source>
        <dbReference type="Proteomes" id="UP001213681"/>
    </source>
</evidence>
<comment type="similarity">
    <text evidence="1">Belongs to the oxygen-dependent FAD-linked oxidoreductase family.</text>
</comment>
<dbReference type="InterPro" id="IPR050416">
    <property type="entry name" value="FAD-linked_Oxidoreductase"/>
</dbReference>
<dbReference type="AlphaFoldDB" id="A0AAD6CCD2"/>
<keyword evidence="8" id="KW-1185">Reference proteome</keyword>
<dbReference type="GeneID" id="81597849"/>